<reference evidence="1 2" key="2">
    <citation type="journal article" date="2013" name="PLoS ONE">
        <title>INDIGO - INtegrated Data Warehouse of MIcrobial GenOmes with Examples from the Red Sea Extremophiles.</title>
        <authorList>
            <person name="Alam I."/>
            <person name="Antunes A."/>
            <person name="Kamau A.A."/>
            <person name="Ba Alawi W."/>
            <person name="Kalkatawi M."/>
            <person name="Stingl U."/>
            <person name="Bajic V.B."/>
        </authorList>
    </citation>
    <scope>NUCLEOTIDE SEQUENCE [LARGE SCALE GENOMIC DNA]</scope>
    <source>
        <strain evidence="1 2">E1L3A</strain>
    </source>
</reference>
<dbReference type="RefSeq" id="WP_006913946.1">
    <property type="nucleotide sequence ID" value="NZ_AFNV02000010.1"/>
</dbReference>
<dbReference type="EMBL" id="AFNV02000010">
    <property type="protein sequence ID" value="ERJ19309.1"/>
    <property type="molecule type" value="Genomic_DNA"/>
</dbReference>
<dbReference type="Proteomes" id="UP000006242">
    <property type="component" value="Unassembled WGS sequence"/>
</dbReference>
<protein>
    <submittedName>
        <fullName evidence="1">Uncharacterized protein</fullName>
    </submittedName>
</protein>
<comment type="caution">
    <text evidence="1">The sequence shown here is derived from an EMBL/GenBank/DDBJ whole genome shotgun (WGS) entry which is preliminary data.</text>
</comment>
<keyword evidence="2" id="KW-1185">Reference proteome</keyword>
<dbReference type="AlphaFoldDB" id="U2FTK0"/>
<proteinExistence type="predicted"/>
<name>U2FTK0_9GAMM</name>
<gene>
    <name evidence="1" type="ORF">SSPSH_001683</name>
</gene>
<accession>U2FTK0</accession>
<reference evidence="1 2" key="1">
    <citation type="journal article" date="2011" name="J. Bacteriol.">
        <title>Genome sequence of Salinisphaera shabanensis, a gammaproteobacterium from the harsh, variable environment of the brine-seawater interface of the Shaban Deep in the Red Sea.</title>
        <authorList>
            <person name="Antunes A."/>
            <person name="Alam I."/>
            <person name="Bajic V.B."/>
            <person name="Stingl U."/>
        </authorList>
    </citation>
    <scope>NUCLEOTIDE SEQUENCE [LARGE SCALE GENOMIC DNA]</scope>
    <source>
        <strain evidence="1 2">E1L3A</strain>
    </source>
</reference>
<evidence type="ECO:0000313" key="2">
    <source>
        <dbReference type="Proteomes" id="UP000006242"/>
    </source>
</evidence>
<organism evidence="1 2">
    <name type="scientific">Salinisphaera shabanensis E1L3A</name>
    <dbReference type="NCBI Taxonomy" id="1033802"/>
    <lineage>
        <taxon>Bacteria</taxon>
        <taxon>Pseudomonadati</taxon>
        <taxon>Pseudomonadota</taxon>
        <taxon>Gammaproteobacteria</taxon>
        <taxon>Salinisphaerales</taxon>
        <taxon>Salinisphaeraceae</taxon>
        <taxon>Salinisphaera</taxon>
    </lineage>
</organism>
<evidence type="ECO:0000313" key="1">
    <source>
        <dbReference type="EMBL" id="ERJ19309.1"/>
    </source>
</evidence>
<sequence length="148" mass="15378">MAIIGGLLPPLLRWAVAPGRFGVPVPPAAEAPLARFDVPLVAAEDEPLVGFGLAVFDAALEAEPDFAALDLSAPAAFAPAVALFVPAWAAVDLSACLLPDDFGAPFVALADFEALAALLSWSVPLFEGASLRFSSLMWWRIPPVADSP</sequence>